<protein>
    <submittedName>
        <fullName evidence="1">Uncharacterized protein</fullName>
    </submittedName>
</protein>
<accession>A0A6J5NCJ0</accession>
<evidence type="ECO:0000313" key="1">
    <source>
        <dbReference type="EMBL" id="CAB4155666.1"/>
    </source>
</evidence>
<proteinExistence type="predicted"/>
<organism evidence="1">
    <name type="scientific">uncultured Caudovirales phage</name>
    <dbReference type="NCBI Taxonomy" id="2100421"/>
    <lineage>
        <taxon>Viruses</taxon>
        <taxon>Duplodnaviria</taxon>
        <taxon>Heunggongvirae</taxon>
        <taxon>Uroviricota</taxon>
        <taxon>Caudoviricetes</taxon>
        <taxon>Peduoviridae</taxon>
        <taxon>Maltschvirus</taxon>
        <taxon>Maltschvirus maltsch</taxon>
    </lineage>
</organism>
<gene>
    <name evidence="1" type="ORF">UFOVP665_19</name>
</gene>
<sequence>MVYRLDQHGKQLTDENTVGVFDKQIDCKATQAAGGCPLFNDDTRPETGAVYGMFSTDCWYRGKYGNHLIENLGLDTNVLYGNDECHLDEQSCAEFADEIQVELDARIAEEGFVMINDEDHTDEVRYLVWWLNWCAKYGDGIGAWY</sequence>
<name>A0A6J5NCJ0_9CAUD</name>
<dbReference type="EMBL" id="LR796640">
    <property type="protein sequence ID" value="CAB4155666.1"/>
    <property type="molecule type" value="Genomic_DNA"/>
</dbReference>
<reference evidence="1" key="1">
    <citation type="submission" date="2020-04" db="EMBL/GenBank/DDBJ databases">
        <authorList>
            <person name="Chiriac C."/>
            <person name="Salcher M."/>
            <person name="Ghai R."/>
            <person name="Kavagutti S V."/>
        </authorList>
    </citation>
    <scope>NUCLEOTIDE SEQUENCE</scope>
</reference>